<dbReference type="InterPro" id="IPR016140">
    <property type="entry name" value="Bifunc_inhib/LTP/seed_store"/>
</dbReference>
<keyword evidence="4" id="KW-0336">GPI-anchor</keyword>
<evidence type="ECO:0000256" key="4">
    <source>
        <dbReference type="ARBA" id="ARBA00022622"/>
    </source>
</evidence>
<evidence type="ECO:0000313" key="12">
    <source>
        <dbReference type="EMBL" id="CAI9290255.1"/>
    </source>
</evidence>
<dbReference type="SMART" id="SM00499">
    <property type="entry name" value="AAI"/>
    <property type="match status" value="1"/>
</dbReference>
<evidence type="ECO:0000256" key="7">
    <source>
        <dbReference type="ARBA" id="ARBA00023180"/>
    </source>
</evidence>
<keyword evidence="7" id="KW-0325">Glycoprotein</keyword>
<evidence type="ECO:0000313" key="13">
    <source>
        <dbReference type="Proteomes" id="UP001177003"/>
    </source>
</evidence>
<dbReference type="InterPro" id="IPR043325">
    <property type="entry name" value="LTSS"/>
</dbReference>
<gene>
    <name evidence="12" type="ORF">LSALG_LOCUS29457</name>
</gene>
<organism evidence="12 13">
    <name type="scientific">Lactuca saligna</name>
    <name type="common">Willowleaf lettuce</name>
    <dbReference type="NCBI Taxonomy" id="75948"/>
    <lineage>
        <taxon>Eukaryota</taxon>
        <taxon>Viridiplantae</taxon>
        <taxon>Streptophyta</taxon>
        <taxon>Embryophyta</taxon>
        <taxon>Tracheophyta</taxon>
        <taxon>Spermatophyta</taxon>
        <taxon>Magnoliopsida</taxon>
        <taxon>eudicotyledons</taxon>
        <taxon>Gunneridae</taxon>
        <taxon>Pentapetalae</taxon>
        <taxon>asterids</taxon>
        <taxon>campanulids</taxon>
        <taxon>Asterales</taxon>
        <taxon>Asteraceae</taxon>
        <taxon>Cichorioideae</taxon>
        <taxon>Cichorieae</taxon>
        <taxon>Lactucinae</taxon>
        <taxon>Lactuca</taxon>
    </lineage>
</organism>
<comment type="subcellular location">
    <subcellularLocation>
        <location evidence="1">Cell membrane</location>
        <topology evidence="1">Lipid-anchor</topology>
        <topology evidence="1">GPI-anchor</topology>
    </subcellularLocation>
</comment>
<evidence type="ECO:0000256" key="10">
    <source>
        <dbReference type="SAM" id="SignalP"/>
    </source>
</evidence>
<keyword evidence="8" id="KW-0449">Lipoprotein</keyword>
<evidence type="ECO:0000256" key="9">
    <source>
        <dbReference type="SAM" id="Phobius"/>
    </source>
</evidence>
<reference evidence="12" key="1">
    <citation type="submission" date="2023-04" db="EMBL/GenBank/DDBJ databases">
        <authorList>
            <person name="Vijverberg K."/>
            <person name="Xiong W."/>
            <person name="Schranz E."/>
        </authorList>
    </citation>
    <scope>NUCLEOTIDE SEQUENCE</scope>
</reference>
<dbReference type="Pfam" id="PF14368">
    <property type="entry name" value="LTP_2"/>
    <property type="match status" value="1"/>
</dbReference>
<keyword evidence="3" id="KW-1003">Cell membrane</keyword>
<feature type="transmembrane region" description="Helical" evidence="9">
    <location>
        <begin position="17"/>
        <end position="37"/>
    </location>
</feature>
<sequence>MLVIFNLGMALLPGSKGSLSCLAMMVMVFFGSTKGFMRKDKEMCENQLIRLESCLPYMGGKVKVPSKDCCSDLKIVLTKNKAYLCNMIKEYNPSVGFKFNDTLALSLPDTCNMSANVFECPSLLHLQLGSPDAKVYEDHAKSTKSKNKTIGLYQVEQALNLQNI</sequence>
<dbReference type="PANTHER" id="PTHR33044">
    <property type="entry name" value="BIFUNCTIONAL INHIBITOR/LIPID-TRANSFER PROTEIN/SEED STORAGE 2S ALBUMIN SUPERFAMILY PROTEIN-RELATED"/>
    <property type="match status" value="1"/>
</dbReference>
<dbReference type="GO" id="GO:0005886">
    <property type="term" value="C:plasma membrane"/>
    <property type="evidence" value="ECO:0007669"/>
    <property type="project" value="UniProtKB-SubCell"/>
</dbReference>
<evidence type="ECO:0000256" key="5">
    <source>
        <dbReference type="ARBA" id="ARBA00022729"/>
    </source>
</evidence>
<feature type="domain" description="Bifunctional inhibitor/plant lipid transfer protein/seed storage helical" evidence="11">
    <location>
        <begin position="44"/>
        <end position="120"/>
    </location>
</feature>
<dbReference type="Proteomes" id="UP001177003">
    <property type="component" value="Chromosome 6"/>
</dbReference>
<keyword evidence="6" id="KW-1015">Disulfide bond</keyword>
<evidence type="ECO:0000256" key="1">
    <source>
        <dbReference type="ARBA" id="ARBA00004609"/>
    </source>
</evidence>
<protein>
    <recommendedName>
        <fullName evidence="11">Bifunctional inhibitor/plant lipid transfer protein/seed storage helical domain-containing protein</fullName>
    </recommendedName>
</protein>
<evidence type="ECO:0000256" key="2">
    <source>
        <dbReference type="ARBA" id="ARBA00009748"/>
    </source>
</evidence>
<feature type="chain" id="PRO_5041360901" description="Bifunctional inhibitor/plant lipid transfer protein/seed storage helical domain-containing protein" evidence="10">
    <location>
        <begin position="18"/>
        <end position="164"/>
    </location>
</feature>
<evidence type="ECO:0000259" key="11">
    <source>
        <dbReference type="SMART" id="SM00499"/>
    </source>
</evidence>
<accession>A0AA35ZCW6</accession>
<name>A0AA35ZCW6_LACSI</name>
<evidence type="ECO:0000256" key="3">
    <source>
        <dbReference type="ARBA" id="ARBA00022475"/>
    </source>
</evidence>
<dbReference type="Gene3D" id="1.10.110.10">
    <property type="entry name" value="Plant lipid-transfer and hydrophobic proteins"/>
    <property type="match status" value="1"/>
</dbReference>
<keyword evidence="9" id="KW-1133">Transmembrane helix</keyword>
<dbReference type="EMBL" id="OX465082">
    <property type="protein sequence ID" value="CAI9290255.1"/>
    <property type="molecule type" value="Genomic_DNA"/>
</dbReference>
<feature type="signal peptide" evidence="10">
    <location>
        <begin position="1"/>
        <end position="17"/>
    </location>
</feature>
<evidence type="ECO:0000256" key="8">
    <source>
        <dbReference type="ARBA" id="ARBA00023288"/>
    </source>
</evidence>
<keyword evidence="5 10" id="KW-0732">Signal</keyword>
<dbReference type="InterPro" id="IPR036312">
    <property type="entry name" value="Bifun_inhib/LTP/seed_sf"/>
</dbReference>
<dbReference type="AlphaFoldDB" id="A0AA35ZCW6"/>
<keyword evidence="13" id="KW-1185">Reference proteome</keyword>
<evidence type="ECO:0000256" key="6">
    <source>
        <dbReference type="ARBA" id="ARBA00023157"/>
    </source>
</evidence>
<dbReference type="GO" id="GO:0098552">
    <property type="term" value="C:side of membrane"/>
    <property type="evidence" value="ECO:0007669"/>
    <property type="project" value="UniProtKB-KW"/>
</dbReference>
<keyword evidence="9" id="KW-0812">Transmembrane</keyword>
<keyword evidence="9" id="KW-0472">Membrane</keyword>
<comment type="similarity">
    <text evidence="2">Belongs to the plant LTP family.</text>
</comment>
<dbReference type="CDD" id="cd00010">
    <property type="entry name" value="AAI_LTSS"/>
    <property type="match status" value="1"/>
</dbReference>
<dbReference type="SUPFAM" id="SSF47699">
    <property type="entry name" value="Bifunctional inhibitor/lipid-transfer protein/seed storage 2S albumin"/>
    <property type="match status" value="1"/>
</dbReference>
<proteinExistence type="inferred from homology"/>